<proteinExistence type="predicted"/>
<dbReference type="InterPro" id="IPR013078">
    <property type="entry name" value="His_Pase_superF_clade-1"/>
</dbReference>
<dbReference type="PANTHER" id="PTHR48100">
    <property type="entry name" value="BROAD-SPECIFICITY PHOSPHATASE YOR283W-RELATED"/>
    <property type="match status" value="1"/>
</dbReference>
<dbReference type="GO" id="GO:0005737">
    <property type="term" value="C:cytoplasm"/>
    <property type="evidence" value="ECO:0007669"/>
    <property type="project" value="TreeGrafter"/>
</dbReference>
<organism evidence="2 3">
    <name type="scientific">Cellulomonas biazotea</name>
    <dbReference type="NCBI Taxonomy" id="1709"/>
    <lineage>
        <taxon>Bacteria</taxon>
        <taxon>Bacillati</taxon>
        <taxon>Actinomycetota</taxon>
        <taxon>Actinomycetes</taxon>
        <taxon>Micrococcales</taxon>
        <taxon>Cellulomonadaceae</taxon>
        <taxon>Cellulomonas</taxon>
    </lineage>
</organism>
<evidence type="ECO:0008006" key="4">
    <source>
        <dbReference type="Google" id="ProtNLM"/>
    </source>
</evidence>
<dbReference type="AlphaFoldDB" id="A0A402DSB2"/>
<feature type="region of interest" description="Disordered" evidence="1">
    <location>
        <begin position="1"/>
        <end position="54"/>
    </location>
</feature>
<dbReference type="SMART" id="SM00855">
    <property type="entry name" value="PGAM"/>
    <property type="match status" value="1"/>
</dbReference>
<sequence>MTDSDGTGPLTPPTTDLAGSGTPAAAAPRRGAPEPGTGRAPRPSGSGVRFDEDQPVTVVLVRHGQTTMTVSRGYSGSSEPGPPLDEHGERQAQAAAVLVDRIGQDLWGDVEYPTEVVASPMVRTQQTAGIVAGRLGLPVRTLDLVKEADFGEWQGLTAEQIEERWPGLLEPWHTSGDLRPPGGESIADVGDRLRQVFDQLLAEGTGRTVVVVSHAVAIRAALGVAMGAQPGSWSQLRVAPASVSIVRLFADRRHEIAVVGVPSEGW</sequence>
<dbReference type="InterPro" id="IPR029033">
    <property type="entry name" value="His_PPase_superfam"/>
</dbReference>
<evidence type="ECO:0000313" key="3">
    <source>
        <dbReference type="Proteomes" id="UP000289954"/>
    </source>
</evidence>
<protein>
    <recommendedName>
        <fullName evidence="4">Phosphoglycerate mutase</fullName>
    </recommendedName>
</protein>
<dbReference type="PANTHER" id="PTHR48100:SF1">
    <property type="entry name" value="HISTIDINE PHOSPHATASE FAMILY PROTEIN-RELATED"/>
    <property type="match status" value="1"/>
</dbReference>
<evidence type="ECO:0000313" key="2">
    <source>
        <dbReference type="EMBL" id="GCE77029.1"/>
    </source>
</evidence>
<dbReference type="CDD" id="cd07067">
    <property type="entry name" value="HP_PGM_like"/>
    <property type="match status" value="1"/>
</dbReference>
<accession>A0A402DSB2</accession>
<dbReference type="InterPro" id="IPR050275">
    <property type="entry name" value="PGM_Phosphatase"/>
</dbReference>
<dbReference type="RefSeq" id="WP_130781632.1">
    <property type="nucleotide sequence ID" value="NZ_BIMR01000164.1"/>
</dbReference>
<dbReference type="GO" id="GO:0016791">
    <property type="term" value="F:phosphatase activity"/>
    <property type="evidence" value="ECO:0007669"/>
    <property type="project" value="TreeGrafter"/>
</dbReference>
<comment type="caution">
    <text evidence="2">The sequence shown here is derived from an EMBL/GenBank/DDBJ whole genome shotgun (WGS) entry which is preliminary data.</text>
</comment>
<reference evidence="2 3" key="1">
    <citation type="submission" date="2019-01" db="EMBL/GenBank/DDBJ databases">
        <title>Draft genome sequence of Cellulomonas takizawaensis strain TKZ-21.</title>
        <authorList>
            <person name="Yamamura H."/>
            <person name="Hayashi T."/>
            <person name="Hamada M."/>
            <person name="Serisawa Y."/>
            <person name="Matsuyama K."/>
            <person name="Nakagawa Y."/>
            <person name="Otoguro M."/>
            <person name="Yanagida F."/>
            <person name="Hayakawa M."/>
        </authorList>
    </citation>
    <scope>NUCLEOTIDE SEQUENCE [LARGE SCALE GENOMIC DNA]</scope>
    <source>
        <strain evidence="2 3">NBRC12680</strain>
    </source>
</reference>
<keyword evidence="3" id="KW-1185">Reference proteome</keyword>
<dbReference type="SUPFAM" id="SSF53254">
    <property type="entry name" value="Phosphoglycerate mutase-like"/>
    <property type="match status" value="1"/>
</dbReference>
<feature type="compositionally biased region" description="Low complexity" evidence="1">
    <location>
        <begin position="1"/>
        <end position="43"/>
    </location>
</feature>
<name>A0A402DSB2_9CELL</name>
<dbReference type="Proteomes" id="UP000289954">
    <property type="component" value="Unassembled WGS sequence"/>
</dbReference>
<dbReference type="Gene3D" id="3.40.50.1240">
    <property type="entry name" value="Phosphoglycerate mutase-like"/>
    <property type="match status" value="1"/>
</dbReference>
<gene>
    <name evidence="2" type="ORF">CBZ_20850</name>
</gene>
<evidence type="ECO:0000256" key="1">
    <source>
        <dbReference type="SAM" id="MobiDB-lite"/>
    </source>
</evidence>
<dbReference type="OrthoDB" id="5296884at2"/>
<dbReference type="EMBL" id="BIMR01000164">
    <property type="protein sequence ID" value="GCE77029.1"/>
    <property type="molecule type" value="Genomic_DNA"/>
</dbReference>
<dbReference type="Pfam" id="PF00300">
    <property type="entry name" value="His_Phos_1"/>
    <property type="match status" value="1"/>
</dbReference>